<keyword evidence="12" id="KW-1185">Reference proteome</keyword>
<dbReference type="GO" id="GO:0005730">
    <property type="term" value="C:nucleolus"/>
    <property type="evidence" value="ECO:0007669"/>
    <property type="project" value="UniProtKB-SubCell"/>
</dbReference>
<evidence type="ECO:0000256" key="2">
    <source>
        <dbReference type="ARBA" id="ARBA00004604"/>
    </source>
</evidence>
<evidence type="ECO:0000256" key="5">
    <source>
        <dbReference type="ARBA" id="ARBA00022553"/>
    </source>
</evidence>
<comment type="subcellular location">
    <subcellularLocation>
        <location evidence="1">Chromosome</location>
    </subcellularLocation>
    <subcellularLocation>
        <location evidence="2">Nucleus</location>
        <location evidence="2">Nucleolus</location>
    </subcellularLocation>
</comment>
<sequence length="208" mass="22473">MAAAAVQAPADALVDEGGVPVPPQYKPQPLYDFRQFPEEARGFKVGVTKLGRLGTKRKLDEYAEQVEREQAEMEEKSPAELAAAVAVAAAPLAKRAKHNTLGVGKASGRDWKVPAQRAGTLRNPKLSTSWEKKMANKAEADAFKGRKRAAKAAKGEAAAAERQRREAAKKKKEEARAKAAVVTRVSAATAKRMMKSKKGRKQLRTGDA</sequence>
<dbReference type="EMBL" id="LHPF02000014">
    <property type="protein sequence ID" value="PSC71626.1"/>
    <property type="molecule type" value="Genomic_DNA"/>
</dbReference>
<proteinExistence type="predicted"/>
<keyword evidence="4" id="KW-0158">Chromosome</keyword>
<feature type="compositionally biased region" description="Basic residues" evidence="10">
    <location>
        <begin position="192"/>
        <end position="208"/>
    </location>
</feature>
<dbReference type="InterPro" id="IPR026570">
    <property type="entry name" value="CCDC86"/>
</dbReference>
<dbReference type="OrthoDB" id="514951at2759"/>
<gene>
    <name evidence="11" type="ORF">C2E20_5047</name>
</gene>
<evidence type="ECO:0000256" key="10">
    <source>
        <dbReference type="SAM" id="MobiDB-lite"/>
    </source>
</evidence>
<evidence type="ECO:0000256" key="7">
    <source>
        <dbReference type="ARBA" id="ARBA00023054"/>
    </source>
</evidence>
<feature type="compositionally biased region" description="Low complexity" evidence="10">
    <location>
        <begin position="1"/>
        <end position="12"/>
    </location>
</feature>
<protein>
    <recommendedName>
        <fullName evidence="3">Coiled-coil domain-containing protein 86</fullName>
    </recommendedName>
</protein>
<reference evidence="11 12" key="1">
    <citation type="journal article" date="2018" name="Plant J.">
        <title>Genome sequences of Chlorella sorokiniana UTEX 1602 and Micractinium conductrix SAG 241.80: implications to maltose excretion by a green alga.</title>
        <authorList>
            <person name="Arriola M.B."/>
            <person name="Velmurugan N."/>
            <person name="Zhang Y."/>
            <person name="Plunkett M.H."/>
            <person name="Hondzo H."/>
            <person name="Barney B.M."/>
        </authorList>
    </citation>
    <scope>NUCLEOTIDE SEQUENCE [LARGE SCALE GENOMIC DNA]</scope>
    <source>
        <strain evidence="11 12">SAG 241.80</strain>
    </source>
</reference>
<dbReference type="STRING" id="554055.A0A2P6VC13"/>
<accession>A0A2P6VC13</accession>
<feature type="compositionally biased region" description="Low complexity" evidence="10">
    <location>
        <begin position="178"/>
        <end position="191"/>
    </location>
</feature>
<evidence type="ECO:0000256" key="8">
    <source>
        <dbReference type="ARBA" id="ARBA00023242"/>
    </source>
</evidence>
<dbReference type="GO" id="GO:0005694">
    <property type="term" value="C:chromosome"/>
    <property type="evidence" value="ECO:0007669"/>
    <property type="project" value="UniProtKB-SubCell"/>
</dbReference>
<dbReference type="Proteomes" id="UP000239649">
    <property type="component" value="Unassembled WGS sequence"/>
</dbReference>
<keyword evidence="8" id="KW-0539">Nucleus</keyword>
<name>A0A2P6VC13_9CHLO</name>
<feature type="region of interest" description="Disordered" evidence="10">
    <location>
        <begin position="142"/>
        <end position="208"/>
    </location>
</feature>
<comment type="caution">
    <text evidence="11">The sequence shown here is derived from an EMBL/GenBank/DDBJ whole genome shotgun (WGS) entry which is preliminary data.</text>
</comment>
<evidence type="ECO:0000256" key="1">
    <source>
        <dbReference type="ARBA" id="ARBA00004286"/>
    </source>
</evidence>
<keyword evidence="5" id="KW-0597">Phosphoprotein</keyword>
<evidence type="ECO:0000256" key="4">
    <source>
        <dbReference type="ARBA" id="ARBA00022454"/>
    </source>
</evidence>
<keyword evidence="7" id="KW-0175">Coiled coil</keyword>
<dbReference type="PANTHER" id="PTHR13557">
    <property type="entry name" value="COILED-COIL DOMAIN-CONTAINING PROTEIN 86"/>
    <property type="match status" value="1"/>
</dbReference>
<organism evidence="11 12">
    <name type="scientific">Micractinium conductrix</name>
    <dbReference type="NCBI Taxonomy" id="554055"/>
    <lineage>
        <taxon>Eukaryota</taxon>
        <taxon>Viridiplantae</taxon>
        <taxon>Chlorophyta</taxon>
        <taxon>core chlorophytes</taxon>
        <taxon>Trebouxiophyceae</taxon>
        <taxon>Chlorellales</taxon>
        <taxon>Chlorellaceae</taxon>
        <taxon>Chlorella clade</taxon>
        <taxon>Micractinium</taxon>
    </lineage>
</organism>
<evidence type="ECO:0000256" key="3">
    <source>
        <dbReference type="ARBA" id="ARBA00016738"/>
    </source>
</evidence>
<feature type="compositionally biased region" description="Basic and acidic residues" evidence="10">
    <location>
        <begin position="159"/>
        <end position="177"/>
    </location>
</feature>
<comment type="function">
    <text evidence="9">Required for proper chromosome segregation during mitosis and error-free mitotic progression.</text>
</comment>
<keyword evidence="6" id="KW-0164">Citrullination</keyword>
<evidence type="ECO:0000256" key="6">
    <source>
        <dbReference type="ARBA" id="ARBA00022934"/>
    </source>
</evidence>
<dbReference type="PANTHER" id="PTHR13557:SF1">
    <property type="entry name" value="COILED-COIL DOMAIN-CONTAINING PROTEIN 86"/>
    <property type="match status" value="1"/>
</dbReference>
<evidence type="ECO:0000313" key="12">
    <source>
        <dbReference type="Proteomes" id="UP000239649"/>
    </source>
</evidence>
<evidence type="ECO:0000256" key="9">
    <source>
        <dbReference type="ARBA" id="ARBA00093307"/>
    </source>
</evidence>
<dbReference type="AlphaFoldDB" id="A0A2P6VC13"/>
<evidence type="ECO:0000313" key="11">
    <source>
        <dbReference type="EMBL" id="PSC71626.1"/>
    </source>
</evidence>
<feature type="region of interest" description="Disordered" evidence="10">
    <location>
        <begin position="1"/>
        <end position="21"/>
    </location>
</feature>